<dbReference type="EMBL" id="JAFBBU010000001">
    <property type="protein sequence ID" value="MBM7470634.1"/>
    <property type="molecule type" value="Genomic_DNA"/>
</dbReference>
<feature type="region of interest" description="Disordered" evidence="1">
    <location>
        <begin position="1"/>
        <end position="57"/>
    </location>
</feature>
<evidence type="ECO:0000256" key="1">
    <source>
        <dbReference type="SAM" id="MobiDB-lite"/>
    </source>
</evidence>
<reference evidence="2 3" key="1">
    <citation type="submission" date="2021-01" db="EMBL/GenBank/DDBJ databases">
        <title>Sequencing the genomes of 1000 actinobacteria strains.</title>
        <authorList>
            <person name="Klenk H.-P."/>
        </authorList>
    </citation>
    <scope>NUCLEOTIDE SEQUENCE [LARGE SCALE GENOMIC DNA]</scope>
    <source>
        <strain evidence="2 3">DSM 13057</strain>
    </source>
</reference>
<name>A0ABS2L0R6_9MICO</name>
<dbReference type="RefSeq" id="WP_205106360.1">
    <property type="nucleotide sequence ID" value="NZ_BAAAHT010000018.1"/>
</dbReference>
<sequence>MNQPTSTSTSASDDRDLDAVEHEEDQRERAQFDKSAKDAGLLPAPEAVPTDSPAPGA</sequence>
<evidence type="ECO:0000313" key="3">
    <source>
        <dbReference type="Proteomes" id="UP000776164"/>
    </source>
</evidence>
<evidence type="ECO:0000313" key="2">
    <source>
        <dbReference type="EMBL" id="MBM7470634.1"/>
    </source>
</evidence>
<dbReference type="Proteomes" id="UP000776164">
    <property type="component" value="Unassembled WGS sequence"/>
</dbReference>
<accession>A0ABS2L0R6</accession>
<feature type="compositionally biased region" description="Low complexity" evidence="1">
    <location>
        <begin position="1"/>
        <end position="11"/>
    </location>
</feature>
<proteinExistence type="predicted"/>
<feature type="compositionally biased region" description="Basic and acidic residues" evidence="1">
    <location>
        <begin position="12"/>
        <end position="37"/>
    </location>
</feature>
<comment type="caution">
    <text evidence="2">The sequence shown here is derived from an EMBL/GenBank/DDBJ whole genome shotgun (WGS) entry which is preliminary data.</text>
</comment>
<protein>
    <submittedName>
        <fullName evidence="2">Uncharacterized protein</fullName>
    </submittedName>
</protein>
<keyword evidence="3" id="KW-1185">Reference proteome</keyword>
<gene>
    <name evidence="2" type="ORF">JOE66_000268</name>
</gene>
<organism evidence="2 3">
    <name type="scientific">Subtercola frigoramans</name>
    <dbReference type="NCBI Taxonomy" id="120298"/>
    <lineage>
        <taxon>Bacteria</taxon>
        <taxon>Bacillati</taxon>
        <taxon>Actinomycetota</taxon>
        <taxon>Actinomycetes</taxon>
        <taxon>Micrococcales</taxon>
        <taxon>Microbacteriaceae</taxon>
        <taxon>Subtercola</taxon>
    </lineage>
</organism>